<feature type="compositionally biased region" description="Basic and acidic residues" evidence="1">
    <location>
        <begin position="8"/>
        <end position="17"/>
    </location>
</feature>
<dbReference type="InterPro" id="IPR021377">
    <property type="entry name" value="DUF3006"/>
</dbReference>
<evidence type="ECO:0000313" key="3">
    <source>
        <dbReference type="Proteomes" id="UP000186607"/>
    </source>
</evidence>
<gene>
    <name evidence="2" type="ORF">BOO71_0003364</name>
</gene>
<evidence type="ECO:0008006" key="4">
    <source>
        <dbReference type="Google" id="ProtNLM"/>
    </source>
</evidence>
<evidence type="ECO:0000256" key="1">
    <source>
        <dbReference type="SAM" id="MobiDB-lite"/>
    </source>
</evidence>
<dbReference type="Proteomes" id="UP000186607">
    <property type="component" value="Unassembled WGS sequence"/>
</dbReference>
<protein>
    <recommendedName>
        <fullName evidence="4">DUF3006 domain-containing protein</fullName>
    </recommendedName>
</protein>
<feature type="region of interest" description="Disordered" evidence="1">
    <location>
        <begin position="1"/>
        <end position="37"/>
    </location>
</feature>
<dbReference type="STRING" id="249408.BOO71_0003364"/>
<dbReference type="EMBL" id="MSTI01000038">
    <property type="protein sequence ID" value="OLV19272.1"/>
    <property type="molecule type" value="Genomic_DNA"/>
</dbReference>
<dbReference type="Pfam" id="PF11213">
    <property type="entry name" value="DUF3006"/>
    <property type="match status" value="1"/>
</dbReference>
<proteinExistence type="predicted"/>
<reference evidence="2 3" key="1">
    <citation type="submission" date="2017-01" db="EMBL/GenBank/DDBJ databases">
        <title>Genome Analysis of Deinococcus marmoris KOPRI26562.</title>
        <authorList>
            <person name="Kim J.H."/>
            <person name="Oh H.-M."/>
        </authorList>
    </citation>
    <scope>NUCLEOTIDE SEQUENCE [LARGE SCALE GENOMIC DNA]</scope>
    <source>
        <strain evidence="2 3">KOPRI26562</strain>
    </source>
</reference>
<dbReference type="RefSeq" id="WP_075830999.1">
    <property type="nucleotide sequence ID" value="NZ_MSTI01000038.1"/>
</dbReference>
<name>A0A1U7P274_9DEIO</name>
<comment type="caution">
    <text evidence="2">The sequence shown here is derived from an EMBL/GenBank/DDBJ whole genome shotgun (WGS) entry which is preliminary data.</text>
</comment>
<dbReference type="AlphaFoldDB" id="A0A1U7P274"/>
<keyword evidence="3" id="KW-1185">Reference proteome</keyword>
<sequence length="105" mass="11456">MKNASHPPETEAQERWTVDGIEDSPRGPLARLERGDGTTFDLPLRLLPEGLREGDLLAVQDGPDGVTVRILVAETLERHEASQAQLEALNNAESDVQDDDGEITV</sequence>
<accession>A0A1U7P274</accession>
<organism evidence="2 3">
    <name type="scientific">Deinococcus marmoris</name>
    <dbReference type="NCBI Taxonomy" id="249408"/>
    <lineage>
        <taxon>Bacteria</taxon>
        <taxon>Thermotogati</taxon>
        <taxon>Deinococcota</taxon>
        <taxon>Deinococci</taxon>
        <taxon>Deinococcales</taxon>
        <taxon>Deinococcaceae</taxon>
        <taxon>Deinococcus</taxon>
    </lineage>
</organism>
<dbReference type="OrthoDB" id="74302at2"/>
<evidence type="ECO:0000313" key="2">
    <source>
        <dbReference type="EMBL" id="OLV19272.1"/>
    </source>
</evidence>